<dbReference type="InterPro" id="IPR036388">
    <property type="entry name" value="WH-like_DNA-bd_sf"/>
</dbReference>
<accession>A0A0H3KXR4</accession>
<sequence length="292" mass="32881">MVLMRYSPESLEAFVQTVASGSFSAAARALKKSQSTVSVAVVNLEADLGFALFDRRGRQPQLTEQGRRVLPQVQQILAASERLDALATRLSEGTEPRLSVAVSDFWQTHYHQRLLKQFDQHYPDVELEGIAAEDDDVVELLQTGRAHIGVIRAQPTLPADIAIARLQVDAELGVYLHRDHPLARETTISESQLEPLRHLRLNTWTDRRAPTFQGRAWSAQTYYVLLEMAEQGFGWSILPRWLVKQFGHGVLKELPLPGWPQRIAVDVVWSRRNPPGPAGRWMIDELCALQPA</sequence>
<keyword evidence="2" id="KW-0805">Transcription regulation</keyword>
<keyword evidence="3" id="KW-0238">DNA-binding</keyword>
<protein>
    <submittedName>
        <fullName evidence="6">Probable nitrogen assimilation transcriptional activator NtcB</fullName>
    </submittedName>
</protein>
<name>A0A0H3KXR4_PANAA</name>
<dbReference type="HOGENOM" id="CLU_039613_35_0_6"/>
<dbReference type="SUPFAM" id="SSF53850">
    <property type="entry name" value="Periplasmic binding protein-like II"/>
    <property type="match status" value="1"/>
</dbReference>
<dbReference type="PATRIC" id="fig|932677.3.peg.401"/>
<dbReference type="FunFam" id="1.10.10.10:FF:000001">
    <property type="entry name" value="LysR family transcriptional regulator"/>
    <property type="match status" value="1"/>
</dbReference>
<feature type="domain" description="HTH lysR-type" evidence="5">
    <location>
        <begin position="6"/>
        <end position="63"/>
    </location>
</feature>
<dbReference type="GO" id="GO:0000976">
    <property type="term" value="F:transcription cis-regulatory region binding"/>
    <property type="evidence" value="ECO:0007669"/>
    <property type="project" value="TreeGrafter"/>
</dbReference>
<dbReference type="EMBL" id="AP012032">
    <property type="protein sequence ID" value="BAK10443.1"/>
    <property type="molecule type" value="Genomic_DNA"/>
</dbReference>
<dbReference type="GO" id="GO:0003700">
    <property type="term" value="F:DNA-binding transcription factor activity"/>
    <property type="evidence" value="ECO:0007669"/>
    <property type="project" value="InterPro"/>
</dbReference>
<dbReference type="PANTHER" id="PTHR30126:SF91">
    <property type="entry name" value="LYSR FAMILY TRANSCRIPTIONAL REGULATOR"/>
    <property type="match status" value="1"/>
</dbReference>
<dbReference type="AlphaFoldDB" id="A0A0H3KXR4"/>
<dbReference type="Gene3D" id="1.10.10.10">
    <property type="entry name" value="Winged helix-like DNA-binding domain superfamily/Winged helix DNA-binding domain"/>
    <property type="match status" value="1"/>
</dbReference>
<keyword evidence="4" id="KW-0804">Transcription</keyword>
<gene>
    <name evidence="6" type="primary">ntcB</name>
    <name evidence="6" type="ordered locus">PAJ_0363</name>
</gene>
<dbReference type="Pfam" id="PF03466">
    <property type="entry name" value="LysR_substrate"/>
    <property type="match status" value="1"/>
</dbReference>
<dbReference type="InterPro" id="IPR005119">
    <property type="entry name" value="LysR_subst-bd"/>
</dbReference>
<evidence type="ECO:0000313" key="6">
    <source>
        <dbReference type="EMBL" id="BAK10443.1"/>
    </source>
</evidence>
<dbReference type="InterPro" id="IPR000847">
    <property type="entry name" value="LysR_HTH_N"/>
</dbReference>
<proteinExistence type="inferred from homology"/>
<dbReference type="CDD" id="cd05466">
    <property type="entry name" value="PBP2_LTTR_substrate"/>
    <property type="match status" value="1"/>
</dbReference>
<dbReference type="InterPro" id="IPR036390">
    <property type="entry name" value="WH_DNA-bd_sf"/>
</dbReference>
<reference evidence="7" key="1">
    <citation type="journal article" date="2012" name="Appl. Microbiol. Biotechnol.">
        <title>The complete genome sequence of Pantoea ananatis AJ13355, an organism with great biotechnological potential.</title>
        <authorList>
            <person name="Hara Y."/>
            <person name="Kadotani N."/>
            <person name="Izui H."/>
            <person name="Katashkina J.I."/>
            <person name="Kuvaeva T.M."/>
            <person name="Andreeva I.G."/>
            <person name="Golubeva L.I."/>
            <person name="Malko D.B."/>
            <person name="Makeev V.J."/>
            <person name="Mashko S.V."/>
            <person name="Kozlov Y.I."/>
        </authorList>
    </citation>
    <scope>NUCLEOTIDE SEQUENCE [LARGE SCALE GENOMIC DNA]</scope>
    <source>
        <strain evidence="7">AJ13355</strain>
    </source>
</reference>
<evidence type="ECO:0000256" key="1">
    <source>
        <dbReference type="ARBA" id="ARBA00009437"/>
    </source>
</evidence>
<dbReference type="PROSITE" id="PS50931">
    <property type="entry name" value="HTH_LYSR"/>
    <property type="match status" value="1"/>
</dbReference>
<dbReference type="eggNOG" id="COG0583">
    <property type="taxonomic scope" value="Bacteria"/>
</dbReference>
<dbReference type="PRINTS" id="PR00039">
    <property type="entry name" value="HTHLYSR"/>
</dbReference>
<evidence type="ECO:0000256" key="4">
    <source>
        <dbReference type="ARBA" id="ARBA00023163"/>
    </source>
</evidence>
<evidence type="ECO:0000313" key="7">
    <source>
        <dbReference type="Proteomes" id="UP000006690"/>
    </source>
</evidence>
<dbReference type="Pfam" id="PF00126">
    <property type="entry name" value="HTH_1"/>
    <property type="match status" value="1"/>
</dbReference>
<evidence type="ECO:0000259" key="5">
    <source>
        <dbReference type="PROSITE" id="PS50931"/>
    </source>
</evidence>
<comment type="similarity">
    <text evidence="1">Belongs to the LysR transcriptional regulatory family.</text>
</comment>
<evidence type="ECO:0000256" key="3">
    <source>
        <dbReference type="ARBA" id="ARBA00023125"/>
    </source>
</evidence>
<organism evidence="6 7">
    <name type="scientific">Pantoea ananatis (strain AJ13355)</name>
    <dbReference type="NCBI Taxonomy" id="932677"/>
    <lineage>
        <taxon>Bacteria</taxon>
        <taxon>Pseudomonadati</taxon>
        <taxon>Pseudomonadota</taxon>
        <taxon>Gammaproteobacteria</taxon>
        <taxon>Enterobacterales</taxon>
        <taxon>Erwiniaceae</taxon>
        <taxon>Pantoea</taxon>
    </lineage>
</organism>
<dbReference type="PANTHER" id="PTHR30126">
    <property type="entry name" value="HTH-TYPE TRANSCRIPTIONAL REGULATOR"/>
    <property type="match status" value="1"/>
</dbReference>
<dbReference type="Proteomes" id="UP000006690">
    <property type="component" value="Chromosome"/>
</dbReference>
<dbReference type="Gene3D" id="3.40.190.290">
    <property type="match status" value="1"/>
</dbReference>
<dbReference type="KEGG" id="paj:PAJ_0363"/>
<dbReference type="SUPFAM" id="SSF46785">
    <property type="entry name" value="Winged helix' DNA-binding domain"/>
    <property type="match status" value="1"/>
</dbReference>
<evidence type="ECO:0000256" key="2">
    <source>
        <dbReference type="ARBA" id="ARBA00023015"/>
    </source>
</evidence>